<feature type="domain" description="MobA-like NTP transferase" evidence="2">
    <location>
        <begin position="69"/>
        <end position="224"/>
    </location>
</feature>
<dbReference type="PANTHER" id="PTHR43777">
    <property type="entry name" value="MOLYBDENUM COFACTOR CYTIDYLYLTRANSFERASE"/>
    <property type="match status" value="1"/>
</dbReference>
<dbReference type="PANTHER" id="PTHR43777:SF1">
    <property type="entry name" value="MOLYBDENUM COFACTOR CYTIDYLYLTRANSFERASE"/>
    <property type="match status" value="1"/>
</dbReference>
<feature type="chain" id="PRO_5028806801" evidence="1">
    <location>
        <begin position="25"/>
        <end position="372"/>
    </location>
</feature>
<dbReference type="GO" id="GO:0016779">
    <property type="term" value="F:nucleotidyltransferase activity"/>
    <property type="evidence" value="ECO:0007669"/>
    <property type="project" value="UniProtKB-ARBA"/>
</dbReference>
<dbReference type="InterPro" id="IPR029044">
    <property type="entry name" value="Nucleotide-diphossugar_trans"/>
</dbReference>
<keyword evidence="1" id="KW-0732">Signal</keyword>
<dbReference type="InterPro" id="IPR036390">
    <property type="entry name" value="WH_DNA-bd_sf"/>
</dbReference>
<organism evidence="3 4">
    <name type="scientific">Caproicibacter fermentans</name>
    <dbReference type="NCBI Taxonomy" id="2576756"/>
    <lineage>
        <taxon>Bacteria</taxon>
        <taxon>Bacillati</taxon>
        <taxon>Bacillota</taxon>
        <taxon>Clostridia</taxon>
        <taxon>Eubacteriales</taxon>
        <taxon>Acutalibacteraceae</taxon>
        <taxon>Caproicibacter</taxon>
    </lineage>
</organism>
<evidence type="ECO:0000313" key="4">
    <source>
        <dbReference type="Proteomes" id="UP000515909"/>
    </source>
</evidence>
<dbReference type="KEGG" id="cfem:HCR03_13710"/>
<name>A0A7G8T829_9FIRM</name>
<dbReference type="AlphaFoldDB" id="A0A7G8T829"/>
<dbReference type="InterPro" id="IPR025877">
    <property type="entry name" value="MobA-like_NTP_Trfase"/>
</dbReference>
<dbReference type="Gene3D" id="1.10.10.10">
    <property type="entry name" value="Winged helix-like DNA-binding domain superfamily/Winged helix DNA-binding domain"/>
    <property type="match status" value="1"/>
</dbReference>
<accession>A0A7G8T829</accession>
<evidence type="ECO:0000256" key="1">
    <source>
        <dbReference type="SAM" id="SignalP"/>
    </source>
</evidence>
<gene>
    <name evidence="3" type="ORF">HCR03_13710</name>
</gene>
<dbReference type="Proteomes" id="UP000515909">
    <property type="component" value="Chromosome"/>
</dbReference>
<evidence type="ECO:0000313" key="3">
    <source>
        <dbReference type="EMBL" id="QNK39770.1"/>
    </source>
</evidence>
<protein>
    <submittedName>
        <fullName evidence="3">NTP transferase domain-containing protein</fullName>
    </submittedName>
</protein>
<dbReference type="SUPFAM" id="SSF46785">
    <property type="entry name" value="Winged helix' DNA-binding domain"/>
    <property type="match status" value="1"/>
</dbReference>
<evidence type="ECO:0000259" key="2">
    <source>
        <dbReference type="Pfam" id="PF12804"/>
    </source>
</evidence>
<feature type="signal peptide" evidence="1">
    <location>
        <begin position="1"/>
        <end position="24"/>
    </location>
</feature>
<reference evidence="3 4" key="1">
    <citation type="submission" date="2020-08" db="EMBL/GenBank/DDBJ databases">
        <title>The isolate Caproiciproducens sp. 7D4C2 produces n-caproate at mildly acidic conditions from hexoses: genome and rBOX comparison with related strains and chain-elongating bacteria.</title>
        <authorList>
            <person name="Esquivel-Elizondo S."/>
            <person name="Bagci C."/>
            <person name="Temovska M."/>
            <person name="Jeon B.S."/>
            <person name="Bessarab I."/>
            <person name="Williams R.B.H."/>
            <person name="Huson D.H."/>
            <person name="Angenent L.T."/>
        </authorList>
    </citation>
    <scope>NUCLEOTIDE SEQUENCE [LARGE SCALE GENOMIC DNA]</scope>
    <source>
        <strain evidence="3 4">7D4C2</strain>
    </source>
</reference>
<proteinExistence type="predicted"/>
<sequence>MTFCRLSPCVFAGAALNLSGPVFAGRPCNVDRLSVFVWFAYKITGTEAAGKDQANRMVREGRNFMKTGAVIVAAGMSSRMGAFKPMLKVGSISAIRRIIFTLQQAGADPVVVVTGNRADVLEKHVSKMGVICLRNTEYASTQMLDSAKIGFRYLLTECGQVLFTPVDIPLFTVRTAEALVKSGADVAIPLCGDKEGHPLLISSGILPEILQYDGENGLRGALDHSCAQLRRIPVEDEGVLFDADTPEDFQNLLSWHNAQLLHPQVKVELAREEVFLTPDAALLLRLIDRTESVRTACRQMNLSYSKGWTILNQMEKQLDYSVIVRHPGGMGGGHTSLSDKGKLLLRRYDRMVQESNQAVKEIYQRIFKKTED</sequence>
<dbReference type="Gene3D" id="3.90.550.10">
    <property type="entry name" value="Spore Coat Polysaccharide Biosynthesis Protein SpsA, Chain A"/>
    <property type="match status" value="1"/>
</dbReference>
<dbReference type="CDD" id="cd04182">
    <property type="entry name" value="GT_2_like_f"/>
    <property type="match status" value="1"/>
</dbReference>
<dbReference type="EMBL" id="CP060286">
    <property type="protein sequence ID" value="QNK39770.1"/>
    <property type="molecule type" value="Genomic_DNA"/>
</dbReference>
<dbReference type="Pfam" id="PF12804">
    <property type="entry name" value="NTP_transf_3"/>
    <property type="match status" value="1"/>
</dbReference>
<dbReference type="SUPFAM" id="SSF53448">
    <property type="entry name" value="Nucleotide-diphospho-sugar transferases"/>
    <property type="match status" value="1"/>
</dbReference>
<dbReference type="RefSeq" id="WP_187034735.1">
    <property type="nucleotide sequence ID" value="NZ_CP060286.1"/>
</dbReference>
<keyword evidence="3" id="KW-0808">Transferase</keyword>
<dbReference type="InterPro" id="IPR036388">
    <property type="entry name" value="WH-like_DNA-bd_sf"/>
</dbReference>